<reference evidence="10 11" key="1">
    <citation type="journal article" date="2016" name="Mol. Biol. Evol.">
        <title>Comparative Genomics of Early-Diverging Mushroom-Forming Fungi Provides Insights into the Origins of Lignocellulose Decay Capabilities.</title>
        <authorList>
            <person name="Nagy L.G."/>
            <person name="Riley R."/>
            <person name="Tritt A."/>
            <person name="Adam C."/>
            <person name="Daum C."/>
            <person name="Floudas D."/>
            <person name="Sun H."/>
            <person name="Yadav J.S."/>
            <person name="Pangilinan J."/>
            <person name="Larsson K.H."/>
            <person name="Matsuura K."/>
            <person name="Barry K."/>
            <person name="Labutti K."/>
            <person name="Kuo R."/>
            <person name="Ohm R.A."/>
            <person name="Bhattacharya S.S."/>
            <person name="Shirouzu T."/>
            <person name="Yoshinaga Y."/>
            <person name="Martin F.M."/>
            <person name="Grigoriev I.V."/>
            <person name="Hibbett D.S."/>
        </authorList>
    </citation>
    <scope>NUCLEOTIDE SEQUENCE [LARGE SCALE GENOMIC DNA]</scope>
    <source>
        <strain evidence="10 11">CBS 109695</strain>
    </source>
</reference>
<dbReference type="CDD" id="cd06224">
    <property type="entry name" value="REM"/>
    <property type="match status" value="1"/>
</dbReference>
<protein>
    <submittedName>
        <fullName evidence="10">Ras GEF</fullName>
    </submittedName>
</protein>
<dbReference type="PANTHER" id="PTHR23113">
    <property type="entry name" value="GUANINE NUCLEOTIDE EXCHANGE FACTOR"/>
    <property type="match status" value="1"/>
</dbReference>
<dbReference type="CDD" id="cd11883">
    <property type="entry name" value="SH3_Sdc25"/>
    <property type="match status" value="1"/>
</dbReference>
<evidence type="ECO:0000256" key="4">
    <source>
        <dbReference type="PROSITE-ProRule" id="PRU00192"/>
    </source>
</evidence>
<dbReference type="GO" id="GO:0005886">
    <property type="term" value="C:plasma membrane"/>
    <property type="evidence" value="ECO:0007669"/>
    <property type="project" value="TreeGrafter"/>
</dbReference>
<dbReference type="GO" id="GO:0007265">
    <property type="term" value="P:Ras protein signal transduction"/>
    <property type="evidence" value="ECO:0007669"/>
    <property type="project" value="TreeGrafter"/>
</dbReference>
<dbReference type="SMART" id="SM00147">
    <property type="entry name" value="RasGEF"/>
    <property type="match status" value="1"/>
</dbReference>
<keyword evidence="1 4" id="KW-0728">SH3 domain</keyword>
<keyword evidence="2 3" id="KW-0344">Guanine-nucleotide releasing factor</keyword>
<feature type="domain" description="WW" evidence="8">
    <location>
        <begin position="225"/>
        <end position="259"/>
    </location>
</feature>
<accession>A0A166U888</accession>
<evidence type="ECO:0000259" key="6">
    <source>
        <dbReference type="PROSITE" id="PS50002"/>
    </source>
</evidence>
<feature type="domain" description="N-terminal Ras-GEF" evidence="9">
    <location>
        <begin position="902"/>
        <end position="1033"/>
    </location>
</feature>
<dbReference type="GO" id="GO:0005085">
    <property type="term" value="F:guanyl-nucleotide exchange factor activity"/>
    <property type="evidence" value="ECO:0007669"/>
    <property type="project" value="UniProtKB-KW"/>
</dbReference>
<feature type="region of interest" description="Disordered" evidence="5">
    <location>
        <begin position="787"/>
        <end position="832"/>
    </location>
</feature>
<dbReference type="InterPro" id="IPR036028">
    <property type="entry name" value="SH3-like_dom_sf"/>
</dbReference>
<dbReference type="PRINTS" id="PR00452">
    <property type="entry name" value="SH3DOMAIN"/>
</dbReference>
<organism evidence="10 11">
    <name type="scientific">Athelia psychrophila</name>
    <dbReference type="NCBI Taxonomy" id="1759441"/>
    <lineage>
        <taxon>Eukaryota</taxon>
        <taxon>Fungi</taxon>
        <taxon>Dikarya</taxon>
        <taxon>Basidiomycota</taxon>
        <taxon>Agaricomycotina</taxon>
        <taxon>Agaricomycetes</taxon>
        <taxon>Agaricomycetidae</taxon>
        <taxon>Atheliales</taxon>
        <taxon>Atheliaceae</taxon>
        <taxon>Athelia</taxon>
    </lineage>
</organism>
<evidence type="ECO:0000259" key="7">
    <source>
        <dbReference type="PROSITE" id="PS50009"/>
    </source>
</evidence>
<evidence type="ECO:0000256" key="2">
    <source>
        <dbReference type="ARBA" id="ARBA00022658"/>
    </source>
</evidence>
<dbReference type="InterPro" id="IPR008937">
    <property type="entry name" value="Ras-like_GEF"/>
</dbReference>
<dbReference type="Pfam" id="PF00617">
    <property type="entry name" value="RasGEF"/>
    <property type="match status" value="1"/>
</dbReference>
<dbReference type="Proteomes" id="UP000076532">
    <property type="component" value="Unassembled WGS sequence"/>
</dbReference>
<dbReference type="PROSITE" id="PS50009">
    <property type="entry name" value="RASGEF_CAT"/>
    <property type="match status" value="1"/>
</dbReference>
<dbReference type="InterPro" id="IPR001202">
    <property type="entry name" value="WW_dom"/>
</dbReference>
<dbReference type="InterPro" id="IPR036964">
    <property type="entry name" value="RASGEF_cat_dom_sf"/>
</dbReference>
<dbReference type="Gene3D" id="2.30.30.40">
    <property type="entry name" value="SH3 Domains"/>
    <property type="match status" value="1"/>
</dbReference>
<dbReference type="SUPFAM" id="SSF48366">
    <property type="entry name" value="Ras GEF"/>
    <property type="match status" value="1"/>
</dbReference>
<dbReference type="Gene3D" id="1.20.870.10">
    <property type="entry name" value="Son of sevenless (SoS) protein Chain: S domain 1"/>
    <property type="match status" value="1"/>
</dbReference>
<feature type="domain" description="SH3" evidence="6">
    <location>
        <begin position="29"/>
        <end position="88"/>
    </location>
</feature>
<name>A0A166U888_9AGAM</name>
<feature type="region of interest" description="Disordered" evidence="5">
    <location>
        <begin position="259"/>
        <end position="282"/>
    </location>
</feature>
<dbReference type="Pfam" id="PF25006">
    <property type="entry name" value="DUF7783"/>
    <property type="match status" value="1"/>
</dbReference>
<evidence type="ECO:0000256" key="1">
    <source>
        <dbReference type="ARBA" id="ARBA00022443"/>
    </source>
</evidence>
<dbReference type="InterPro" id="IPR056685">
    <property type="entry name" value="DUF7783"/>
</dbReference>
<dbReference type="InterPro" id="IPR000651">
    <property type="entry name" value="Ras-like_Gua-exchang_fac_N"/>
</dbReference>
<dbReference type="PROSITE" id="PS50020">
    <property type="entry name" value="WW_DOMAIN_2"/>
    <property type="match status" value="1"/>
</dbReference>
<dbReference type="PROSITE" id="PS50212">
    <property type="entry name" value="RASGEF_NTER"/>
    <property type="match status" value="1"/>
</dbReference>
<dbReference type="Gene3D" id="2.20.70.10">
    <property type="match status" value="1"/>
</dbReference>
<evidence type="ECO:0000256" key="5">
    <source>
        <dbReference type="SAM" id="MobiDB-lite"/>
    </source>
</evidence>
<dbReference type="SMART" id="SM00229">
    <property type="entry name" value="RasGEFN"/>
    <property type="match status" value="1"/>
</dbReference>
<dbReference type="FunFam" id="2.30.30.40:FF:000072">
    <property type="entry name" value="Unconventional Myosin IB"/>
    <property type="match status" value="1"/>
</dbReference>
<evidence type="ECO:0000259" key="9">
    <source>
        <dbReference type="PROSITE" id="PS50212"/>
    </source>
</evidence>
<evidence type="ECO:0000259" key="8">
    <source>
        <dbReference type="PROSITE" id="PS50020"/>
    </source>
</evidence>
<dbReference type="PANTHER" id="PTHR23113:SF368">
    <property type="entry name" value="CELL DIVISION CONTROL PROTEIN 25"/>
    <property type="match status" value="1"/>
</dbReference>
<feature type="compositionally biased region" description="Polar residues" evidence="5">
    <location>
        <begin position="820"/>
        <end position="832"/>
    </location>
</feature>
<dbReference type="Gene3D" id="1.10.840.10">
    <property type="entry name" value="Ras guanine-nucleotide exchange factors catalytic domain"/>
    <property type="match status" value="1"/>
</dbReference>
<evidence type="ECO:0000313" key="10">
    <source>
        <dbReference type="EMBL" id="KZP31425.1"/>
    </source>
</evidence>
<sequence>MYDTRHAYTSTMTIQQASLQQQPDDEQYITTFFCRALYDYQSQDSSSLSFQKDDVIEVLTQLDSGWWDGLLGDERGWFPSNYVVIISEEQAEAAFSGSEYLSQQPEVSHSTLAAGHANGSEWMDDDMDHSESRSGLFDELAQSSIDEGSTPYHDFWMPQVTPEGAIYYVNTQTGQISRDLPTEHEGSSSDDLVGLTGSQASSRAGTSLGLGLSPVAAGFGLPQQAELLGPWSRKLADDGMSYYFLNIETGEVRWTAPQRVQTHPVRPRAETQSSTTSTRSRDEALALARLRSDGAVPMGRNHSESSVDRLSLYSDDSEVLVDTEHNEPTKQHMGNGDMDVNTSQSASPEKIDQEGAVLTSAERLAQSLQESLAPPSPESLEQLSSAALRTISIVLESVQAHDTARFLDQDATFDDLVHDVVISIRNLLYVSAAPSGHISSSVIPGPRDARDRRDITASQALLKPAQRKVTATLSKLVLSARAIRYNSGSSYSDTPMRIEGDAEELQRAVTSFVLEVKRCHSEQIQIAAGLRRLRGIFSTANIGLGLVGAGAGGSWKGLGWVALEERDEAPSQPLCTDIVADVDSYVSELGAMFVHFASSIQDMLDDASEHVYLQTQALIARLSSLLTFVANVNIARHVDIDGFRRDEGELSDNSLYAQTVGNGRVLIRTLEATTHSLYEDGSSLFHMIQATRRPEKGLSQHDTSDTAMYLGSLAATIEANLGVVVQSFEALLAIGHHQADIAQGDYNGSIEWRMSRLSVIDTQFGGSHRPVSTFSSMVDMEMAFQKPVTRNHTERSGSVASETTLAGSAQSRLPRGAMGSVSTIAPRSPTGSLDHNALFDDDRRSDTFFTVPPSTRQPARGEKLIKLLGTDAPQHYLNIANAETKPWYLRPTYDEKEILIDPDGTVRGGTINALVERLTAHEHGDPTFIKTFLMTYKSFSNLDELFELLVKRFGIQPPDSLNPTELEDWGKLKQHVIQMRVINTFKSMVVDDDVLEKEDLYILDRIKAFLSGEEVIKFAAAKQLLILLERAVCSQTIVKMTVNTTLQPPPPPIAPKSSKKLKLLDVNPLELARQLTILESRLYQKIRPMECLQRSREQKTDHNDNIAAVIHTSNRIANWVADSVLTREDSRRRAAVVKQFISVADSCRGIHNFSSMVAIVSGLNSPPIRRLKRTWEQVNARFMAQLAACELTIDSNKNFTNYRTTLAKISPPCVPFIGVFLTTLTFVQDGSKDDISGNLINFRKRQKASEVIQDIKRWQSHPHNFHSVQNVLTYIDDSLRQFNDQVDIGEQFWNLSLEREPREREDEKMARLLQESGFL</sequence>
<dbReference type="Pfam" id="PF00618">
    <property type="entry name" value="RasGEF_N"/>
    <property type="match status" value="1"/>
</dbReference>
<dbReference type="InterPro" id="IPR023578">
    <property type="entry name" value="Ras_GEF_dom_sf"/>
</dbReference>
<dbReference type="SMART" id="SM00326">
    <property type="entry name" value="SH3"/>
    <property type="match status" value="1"/>
</dbReference>
<evidence type="ECO:0000313" key="11">
    <source>
        <dbReference type="Proteomes" id="UP000076532"/>
    </source>
</evidence>
<dbReference type="PROSITE" id="PS50002">
    <property type="entry name" value="SH3"/>
    <property type="match status" value="1"/>
</dbReference>
<evidence type="ECO:0000256" key="3">
    <source>
        <dbReference type="PROSITE-ProRule" id="PRU00168"/>
    </source>
</evidence>
<dbReference type="CDD" id="cd00155">
    <property type="entry name" value="RasGEF"/>
    <property type="match status" value="1"/>
</dbReference>
<dbReference type="InterPro" id="IPR001895">
    <property type="entry name" value="RASGEF_cat_dom"/>
</dbReference>
<gene>
    <name evidence="10" type="ORF">FIBSPDRAFT_724347</name>
</gene>
<feature type="compositionally biased region" description="Polar residues" evidence="5">
    <location>
        <begin position="796"/>
        <end position="811"/>
    </location>
</feature>
<dbReference type="STRING" id="436010.A0A166U888"/>
<feature type="domain" description="Ras-GEF" evidence="7">
    <location>
        <begin position="1067"/>
        <end position="1302"/>
    </location>
</feature>
<dbReference type="Pfam" id="PF00018">
    <property type="entry name" value="SH3_1"/>
    <property type="match status" value="1"/>
</dbReference>
<dbReference type="EMBL" id="KV417489">
    <property type="protein sequence ID" value="KZP31425.1"/>
    <property type="molecule type" value="Genomic_DNA"/>
</dbReference>
<keyword evidence="11" id="KW-1185">Reference proteome</keyword>
<feature type="region of interest" description="Disordered" evidence="5">
    <location>
        <begin position="325"/>
        <end position="350"/>
    </location>
</feature>
<dbReference type="InterPro" id="IPR001452">
    <property type="entry name" value="SH3_domain"/>
</dbReference>
<dbReference type="OrthoDB" id="546434at2759"/>
<dbReference type="SUPFAM" id="SSF50044">
    <property type="entry name" value="SH3-domain"/>
    <property type="match status" value="1"/>
</dbReference>
<proteinExistence type="predicted"/>